<dbReference type="AlphaFoldDB" id="A0A832V0P6"/>
<organism evidence="9 10">
    <name type="scientific">Candidatus Undinarchaeum marinum</name>
    <dbReference type="NCBI Taxonomy" id="2756141"/>
    <lineage>
        <taxon>Archaea</taxon>
        <taxon>Candidatus Undinarchaeota</taxon>
        <taxon>Candidatus Undinarchaeia</taxon>
        <taxon>Candidatus Undinarchaeales</taxon>
        <taxon>Candidatus Undinarchaeaceae</taxon>
        <taxon>Candidatus Undinarchaeum</taxon>
    </lineage>
</organism>
<dbReference type="CDD" id="cd02411">
    <property type="entry name" value="KH-II_30S_S3_arch"/>
    <property type="match status" value="1"/>
</dbReference>
<dbReference type="InterPro" id="IPR027488">
    <property type="entry name" value="Ribosomal_uS3_arc"/>
</dbReference>
<evidence type="ECO:0000256" key="5">
    <source>
        <dbReference type="ARBA" id="ARBA00023274"/>
    </source>
</evidence>
<dbReference type="InterPro" id="IPR004087">
    <property type="entry name" value="KH_dom"/>
</dbReference>
<evidence type="ECO:0000256" key="2">
    <source>
        <dbReference type="ARBA" id="ARBA00022730"/>
    </source>
</evidence>
<dbReference type="GO" id="GO:0019843">
    <property type="term" value="F:rRNA binding"/>
    <property type="evidence" value="ECO:0007669"/>
    <property type="project" value="UniProtKB-UniRule"/>
</dbReference>
<keyword evidence="4 6" id="KW-0689">Ribosomal protein</keyword>
<name>A0A832V0P6_9ARCH</name>
<dbReference type="EMBL" id="DVAD01000014">
    <property type="protein sequence ID" value="HIJ99702.1"/>
    <property type="molecule type" value="Genomic_DNA"/>
</dbReference>
<evidence type="ECO:0000256" key="1">
    <source>
        <dbReference type="ARBA" id="ARBA00010761"/>
    </source>
</evidence>
<dbReference type="SMART" id="SM00322">
    <property type="entry name" value="KH"/>
    <property type="match status" value="1"/>
</dbReference>
<dbReference type="PANTHER" id="PTHR11760">
    <property type="entry name" value="30S/40S RIBOSOMAL PROTEIN S3"/>
    <property type="match status" value="1"/>
</dbReference>
<evidence type="ECO:0000256" key="3">
    <source>
        <dbReference type="ARBA" id="ARBA00022884"/>
    </source>
</evidence>
<keyword evidence="3 6" id="KW-0694">RNA-binding</keyword>
<feature type="compositionally biased region" description="Basic and acidic residues" evidence="7">
    <location>
        <begin position="209"/>
        <end position="219"/>
    </location>
</feature>
<evidence type="ECO:0000259" key="8">
    <source>
        <dbReference type="PROSITE" id="PS50823"/>
    </source>
</evidence>
<evidence type="ECO:0000313" key="9">
    <source>
        <dbReference type="EMBL" id="HIJ99702.1"/>
    </source>
</evidence>
<reference evidence="9 10" key="1">
    <citation type="journal article" name="Nat. Commun.">
        <title>Undinarchaeota illuminate DPANN phylogeny and the impact of gene transfer on archaeal evolution.</title>
        <authorList>
            <person name="Dombrowski N."/>
            <person name="Williams T.A."/>
            <person name="Sun J."/>
            <person name="Woodcroft B.J."/>
            <person name="Lee J.H."/>
            <person name="Minh B.Q."/>
            <person name="Rinke C."/>
            <person name="Spang A."/>
        </authorList>
    </citation>
    <scope>NUCLEOTIDE SEQUENCE [LARGE SCALE GENOMIC DNA]</scope>
    <source>
        <strain evidence="9">MAG_bin17</strain>
    </source>
</reference>
<keyword evidence="10" id="KW-1185">Reference proteome</keyword>
<keyword evidence="2 6" id="KW-0699">rRNA-binding</keyword>
<proteinExistence type="inferred from homology"/>
<feature type="compositionally biased region" description="Basic residues" evidence="7">
    <location>
        <begin position="249"/>
        <end position="258"/>
    </location>
</feature>
<evidence type="ECO:0000313" key="10">
    <source>
        <dbReference type="Proteomes" id="UP000604391"/>
    </source>
</evidence>
<feature type="region of interest" description="Disordered" evidence="7">
    <location>
        <begin position="207"/>
        <end position="293"/>
    </location>
</feature>
<dbReference type="SUPFAM" id="SSF54814">
    <property type="entry name" value="Prokaryotic type KH domain (KH-domain type II)"/>
    <property type="match status" value="1"/>
</dbReference>
<dbReference type="InterPro" id="IPR009019">
    <property type="entry name" value="KH_sf_prok-type"/>
</dbReference>
<evidence type="ECO:0000256" key="4">
    <source>
        <dbReference type="ARBA" id="ARBA00022980"/>
    </source>
</evidence>
<dbReference type="InterPro" id="IPR036419">
    <property type="entry name" value="Ribosomal_S3_C_sf"/>
</dbReference>
<comment type="similarity">
    <text evidence="1 6">Belongs to the universal ribosomal protein uS3 family.</text>
</comment>
<dbReference type="PROSITE" id="PS50823">
    <property type="entry name" value="KH_TYPE_2"/>
    <property type="match status" value="1"/>
</dbReference>
<feature type="compositionally biased region" description="Basic and acidic residues" evidence="7">
    <location>
        <begin position="272"/>
        <end position="293"/>
    </location>
</feature>
<protein>
    <recommendedName>
        <fullName evidence="6">Small ribosomal subunit protein uS3</fullName>
    </recommendedName>
</protein>
<dbReference type="Pfam" id="PF00189">
    <property type="entry name" value="Ribosomal_S3_C"/>
    <property type="match status" value="1"/>
</dbReference>
<dbReference type="SUPFAM" id="SSF54821">
    <property type="entry name" value="Ribosomal protein S3 C-terminal domain"/>
    <property type="match status" value="1"/>
</dbReference>
<gene>
    <name evidence="6" type="primary">rps3</name>
    <name evidence="9" type="ORF">H1011_02665</name>
</gene>
<dbReference type="InterPro" id="IPR001351">
    <property type="entry name" value="Ribosomal_uS3_C"/>
</dbReference>
<dbReference type="Gene3D" id="3.30.1140.32">
    <property type="entry name" value="Ribosomal protein S3, C-terminal domain"/>
    <property type="match status" value="1"/>
</dbReference>
<dbReference type="PANTHER" id="PTHR11760:SF32">
    <property type="entry name" value="SMALL RIBOSOMAL SUBUNIT PROTEIN US3"/>
    <property type="match status" value="1"/>
</dbReference>
<sequence length="293" mass="32026">MAIERKLIKEAIDKVRVKKFVLDSLDNVGVGSVDVKRTPLGTRIIVTAVKPGLVIGRKGKNIQMLTSELSKRFKIENPQIEVQEVEVPEFNPAIMAEQLVSTIERGIHFRRASHSLIKRIMGKGALGVLIEISGKLSGERSRKEKFMAGYIKYSGETALQSVSMSVKQAKRKAGVIGIKIRLAPPADPVKLAALVFDDSHIVSESIEMNGKKSEDELQKLQDSISDSSNESADASSSKPDLTKKELSKVKKAKAPKKAVVKETKAKAPKKAVVKETKAKTESGKTNEKTEGEK</sequence>
<dbReference type="InterPro" id="IPR015946">
    <property type="entry name" value="KH_dom-like_a/b"/>
</dbReference>
<keyword evidence="5 6" id="KW-0687">Ribonucleoprotein</keyword>
<comment type="function">
    <text evidence="6">Binds the lower part of the 30S subunit head.</text>
</comment>
<comment type="subunit">
    <text evidence="6">Part of the 30S ribosomal subunit.</text>
</comment>
<dbReference type="InterPro" id="IPR005703">
    <property type="entry name" value="Ribosomal_uS3_euk/arc"/>
</dbReference>
<feature type="domain" description="KH type-2" evidence="8">
    <location>
        <begin position="17"/>
        <end position="86"/>
    </location>
</feature>
<feature type="compositionally biased region" description="Low complexity" evidence="7">
    <location>
        <begin position="222"/>
        <end position="237"/>
    </location>
</feature>
<dbReference type="GO" id="GO:0006412">
    <property type="term" value="P:translation"/>
    <property type="evidence" value="ECO:0007669"/>
    <property type="project" value="UniProtKB-UniRule"/>
</dbReference>
<dbReference type="Gene3D" id="3.30.300.20">
    <property type="match status" value="1"/>
</dbReference>
<dbReference type="InterPro" id="IPR057258">
    <property type="entry name" value="Ribosomal_uS3"/>
</dbReference>
<dbReference type="Pfam" id="PF07650">
    <property type="entry name" value="KH_2"/>
    <property type="match status" value="1"/>
</dbReference>
<dbReference type="NCBIfam" id="TIGR01008">
    <property type="entry name" value="uS3_euk_arch"/>
    <property type="match status" value="1"/>
</dbReference>
<dbReference type="HAMAP" id="MF_01309_A">
    <property type="entry name" value="Ribosomal_uS3_A"/>
    <property type="match status" value="1"/>
</dbReference>
<dbReference type="Proteomes" id="UP000604391">
    <property type="component" value="Unassembled WGS sequence"/>
</dbReference>
<dbReference type="GO" id="GO:0003735">
    <property type="term" value="F:structural constituent of ribosome"/>
    <property type="evidence" value="ECO:0007669"/>
    <property type="project" value="UniProtKB-UniRule"/>
</dbReference>
<evidence type="ECO:0000256" key="6">
    <source>
        <dbReference type="HAMAP-Rule" id="MF_01309"/>
    </source>
</evidence>
<dbReference type="InterPro" id="IPR004044">
    <property type="entry name" value="KH_dom_type_2"/>
</dbReference>
<dbReference type="FunFam" id="3.30.300.20:FF:000001">
    <property type="entry name" value="30S ribosomal protein S3"/>
    <property type="match status" value="1"/>
</dbReference>
<comment type="caution">
    <text evidence="9">The sequence shown here is derived from an EMBL/GenBank/DDBJ whole genome shotgun (WGS) entry which is preliminary data.</text>
</comment>
<accession>A0A832V0P6</accession>
<evidence type="ECO:0000256" key="7">
    <source>
        <dbReference type="SAM" id="MobiDB-lite"/>
    </source>
</evidence>
<dbReference type="GO" id="GO:0022627">
    <property type="term" value="C:cytosolic small ribosomal subunit"/>
    <property type="evidence" value="ECO:0007669"/>
    <property type="project" value="UniProtKB-UniRule"/>
</dbReference>
<dbReference type="NCBIfam" id="NF003219">
    <property type="entry name" value="PRK04191.1"/>
    <property type="match status" value="1"/>
</dbReference>